<evidence type="ECO:0000313" key="10">
    <source>
        <dbReference type="Proteomes" id="UP001198163"/>
    </source>
</evidence>
<dbReference type="GO" id="GO:0046961">
    <property type="term" value="F:proton-transporting ATPase activity, rotational mechanism"/>
    <property type="evidence" value="ECO:0007669"/>
    <property type="project" value="InterPro"/>
</dbReference>
<dbReference type="InterPro" id="IPR002490">
    <property type="entry name" value="V-ATPase_116kDa_su"/>
</dbReference>
<feature type="transmembrane region" description="Helical" evidence="8">
    <location>
        <begin position="452"/>
        <end position="470"/>
    </location>
</feature>
<name>A0AAE3JK09_9SPIR</name>
<accession>A0AAE3JK09</accession>
<feature type="transmembrane region" description="Helical" evidence="8">
    <location>
        <begin position="323"/>
        <end position="356"/>
    </location>
</feature>
<dbReference type="EMBL" id="JAINWA010000003">
    <property type="protein sequence ID" value="MCD1654790.1"/>
    <property type="molecule type" value="Genomic_DNA"/>
</dbReference>
<feature type="transmembrane region" description="Helical" evidence="8">
    <location>
        <begin position="476"/>
        <end position="498"/>
    </location>
</feature>
<feature type="transmembrane region" description="Helical" evidence="8">
    <location>
        <begin position="551"/>
        <end position="570"/>
    </location>
</feature>
<dbReference type="PANTHER" id="PTHR11629:SF63">
    <property type="entry name" value="V-TYPE PROTON ATPASE SUBUNIT A"/>
    <property type="match status" value="1"/>
</dbReference>
<evidence type="ECO:0000256" key="3">
    <source>
        <dbReference type="ARBA" id="ARBA00022448"/>
    </source>
</evidence>
<evidence type="ECO:0000256" key="7">
    <source>
        <dbReference type="ARBA" id="ARBA00023136"/>
    </source>
</evidence>
<evidence type="ECO:0000313" key="9">
    <source>
        <dbReference type="EMBL" id="MCD1654790.1"/>
    </source>
</evidence>
<dbReference type="GO" id="GO:0051117">
    <property type="term" value="F:ATPase binding"/>
    <property type="evidence" value="ECO:0007669"/>
    <property type="project" value="TreeGrafter"/>
</dbReference>
<proteinExistence type="inferred from homology"/>
<evidence type="ECO:0000256" key="1">
    <source>
        <dbReference type="ARBA" id="ARBA00004141"/>
    </source>
</evidence>
<evidence type="ECO:0000256" key="2">
    <source>
        <dbReference type="ARBA" id="ARBA00009904"/>
    </source>
</evidence>
<protein>
    <submittedName>
        <fullName evidence="9">V-type ATP synthase subunit I</fullName>
    </submittedName>
</protein>
<keyword evidence="6" id="KW-0406">Ion transport</keyword>
<keyword evidence="5 8" id="KW-1133">Transmembrane helix</keyword>
<dbReference type="AlphaFoldDB" id="A0AAE3JK09"/>
<comment type="subcellular location">
    <subcellularLocation>
        <location evidence="1">Membrane</location>
        <topology evidence="1">Multi-pass membrane protein</topology>
    </subcellularLocation>
</comment>
<evidence type="ECO:0000256" key="8">
    <source>
        <dbReference type="SAM" id="Phobius"/>
    </source>
</evidence>
<keyword evidence="4 8" id="KW-0812">Transmembrane</keyword>
<dbReference type="RefSeq" id="WP_230755339.1">
    <property type="nucleotide sequence ID" value="NZ_JAINWA010000003.1"/>
</dbReference>
<keyword evidence="10" id="KW-1185">Reference proteome</keyword>
<keyword evidence="3" id="KW-0813">Transport</keyword>
<evidence type="ECO:0000256" key="4">
    <source>
        <dbReference type="ARBA" id="ARBA00022692"/>
    </source>
</evidence>
<keyword evidence="7 8" id="KW-0472">Membrane</keyword>
<gene>
    <name evidence="9" type="ORF">K7J14_08745</name>
</gene>
<feature type="transmembrane region" description="Helical" evidence="8">
    <location>
        <begin position="368"/>
        <end position="391"/>
    </location>
</feature>
<evidence type="ECO:0000256" key="6">
    <source>
        <dbReference type="ARBA" id="ARBA00023065"/>
    </source>
</evidence>
<comment type="similarity">
    <text evidence="2">Belongs to the V-ATPase 116 kDa subunit family.</text>
</comment>
<feature type="transmembrane region" description="Helical" evidence="8">
    <location>
        <begin position="419"/>
        <end position="440"/>
    </location>
</feature>
<dbReference type="PANTHER" id="PTHR11629">
    <property type="entry name" value="VACUOLAR PROTON ATPASES"/>
    <property type="match status" value="1"/>
</dbReference>
<comment type="caution">
    <text evidence="9">The sequence shown here is derived from an EMBL/GenBank/DDBJ whole genome shotgun (WGS) entry which is preliminary data.</text>
</comment>
<dbReference type="GO" id="GO:0016471">
    <property type="term" value="C:vacuolar proton-transporting V-type ATPase complex"/>
    <property type="evidence" value="ECO:0007669"/>
    <property type="project" value="TreeGrafter"/>
</dbReference>
<organism evidence="9 10">
    <name type="scientific">Teretinema zuelzerae</name>
    <dbReference type="NCBI Taxonomy" id="156"/>
    <lineage>
        <taxon>Bacteria</taxon>
        <taxon>Pseudomonadati</taxon>
        <taxon>Spirochaetota</taxon>
        <taxon>Spirochaetia</taxon>
        <taxon>Spirochaetales</taxon>
        <taxon>Treponemataceae</taxon>
        <taxon>Teretinema</taxon>
    </lineage>
</organism>
<evidence type="ECO:0000256" key="5">
    <source>
        <dbReference type="ARBA" id="ARBA00022989"/>
    </source>
</evidence>
<dbReference type="Proteomes" id="UP001198163">
    <property type="component" value="Unassembled WGS sequence"/>
</dbReference>
<sequence>MIVPMKKITLVMLDEERRTALSSLRDLGVLHIEKRTAASHDVSELQAQLSRIDQCLGVLSEIKPEKGRAPSASLDRNSALSLVDSVFILRDEKRSAIELIARNVAEIERLSPWGEVDPSSFNSLADQGIYLFPLEMSAASYAKLADSVKTVLLSKEGKVARCVLVQEDDLLPESLPADAVELALPEISTAEMKAQVDSARASLPRIEKELAECALNLASIEALKREITAELEFETVRAGMESIELSASKSGSLAWLTGYVPTEDVHLVKQAAASHGWALLSDVPSEEDLVPTKIRNNRVVNLISPLLEFLGTVPGYRELDISLWFLLFFGIFFAMIFGDAGYGSLLVLISSGLIVSSLRKGKKVATGLVMFLYLGLMTVVWGVITCTWFGIPAASLPDALRSIALPAFSNENPDSATNIKIFCFTLGLIQISLAHVIGVFRYIKSFKSLGELGSLMMTIGMYFVVLNLVVDAQKYPLTNVVLGLIGVGFLLNFVFINYDGSVGKGILESLKNIITMLLGIVNMFGDIMSYIRLWAVGLAGSAISATINSMAGPFLGGFIIFAALLILFFGHGLNFVMNALSVIVHGVRLNTLEFSNHLGLTWSGFKYEPFAKAVEK</sequence>
<feature type="transmembrane region" description="Helical" evidence="8">
    <location>
        <begin position="510"/>
        <end position="531"/>
    </location>
</feature>
<dbReference type="GO" id="GO:0007035">
    <property type="term" value="P:vacuolar acidification"/>
    <property type="evidence" value="ECO:0007669"/>
    <property type="project" value="TreeGrafter"/>
</dbReference>
<dbReference type="GO" id="GO:0033179">
    <property type="term" value="C:proton-transporting V-type ATPase, V0 domain"/>
    <property type="evidence" value="ECO:0007669"/>
    <property type="project" value="InterPro"/>
</dbReference>
<reference evidence="9" key="1">
    <citation type="submission" date="2021-08" db="EMBL/GenBank/DDBJ databases">
        <title>Comparative analyses of Brucepasteria parasyntrophica and Teretinema zuelzerae.</title>
        <authorList>
            <person name="Song Y."/>
            <person name="Brune A."/>
        </authorList>
    </citation>
    <scope>NUCLEOTIDE SEQUENCE</scope>
    <source>
        <strain evidence="9">DSM 1903</strain>
    </source>
</reference>